<evidence type="ECO:0000313" key="2">
    <source>
        <dbReference type="EMBL" id="KJH44340.1"/>
    </source>
</evidence>
<dbReference type="Proteomes" id="UP000053766">
    <property type="component" value="Unassembled WGS sequence"/>
</dbReference>
<sequence length="116" mass="12902">MSLVFVIFVYLLLPSNVKIVDEWWKTALKGRNLVNLTPSQENTPMIPFLQVLLAIVNSSAIVSLCAGRKLELAVRFTAVVHHAAHVETDALSTTDFAKAKLLESENYDKFCSVIKV</sequence>
<evidence type="ECO:0000256" key="1">
    <source>
        <dbReference type="SAM" id="SignalP"/>
    </source>
</evidence>
<reference evidence="2 3" key="1">
    <citation type="submission" date="2013-11" db="EMBL/GenBank/DDBJ databases">
        <title>Draft genome of the bovine lungworm Dictyocaulus viviparus.</title>
        <authorList>
            <person name="Mitreva M."/>
        </authorList>
    </citation>
    <scope>NUCLEOTIDE SEQUENCE [LARGE SCALE GENOMIC DNA]</scope>
    <source>
        <strain evidence="2 3">HannoverDv2000</strain>
    </source>
</reference>
<proteinExistence type="predicted"/>
<dbReference type="AlphaFoldDB" id="A0A0D8XI60"/>
<dbReference type="EMBL" id="KN716481">
    <property type="protein sequence ID" value="KJH44340.1"/>
    <property type="molecule type" value="Genomic_DNA"/>
</dbReference>
<evidence type="ECO:0000313" key="3">
    <source>
        <dbReference type="Proteomes" id="UP000053766"/>
    </source>
</evidence>
<name>A0A0D8XI60_DICVI</name>
<protein>
    <submittedName>
        <fullName evidence="2">Uncharacterized protein</fullName>
    </submittedName>
</protein>
<organism evidence="2 3">
    <name type="scientific">Dictyocaulus viviparus</name>
    <name type="common">Bovine lungworm</name>
    <dbReference type="NCBI Taxonomy" id="29172"/>
    <lineage>
        <taxon>Eukaryota</taxon>
        <taxon>Metazoa</taxon>
        <taxon>Ecdysozoa</taxon>
        <taxon>Nematoda</taxon>
        <taxon>Chromadorea</taxon>
        <taxon>Rhabditida</taxon>
        <taxon>Rhabditina</taxon>
        <taxon>Rhabditomorpha</taxon>
        <taxon>Strongyloidea</taxon>
        <taxon>Metastrongylidae</taxon>
        <taxon>Dictyocaulus</taxon>
    </lineage>
</organism>
<feature type="signal peptide" evidence="1">
    <location>
        <begin position="1"/>
        <end position="19"/>
    </location>
</feature>
<keyword evidence="3" id="KW-1185">Reference proteome</keyword>
<keyword evidence="1" id="KW-0732">Signal</keyword>
<reference evidence="3" key="2">
    <citation type="journal article" date="2016" name="Sci. Rep.">
        <title>Dictyocaulus viviparus genome, variome and transcriptome elucidate lungworm biology and support future intervention.</title>
        <authorList>
            <person name="McNulty S.N."/>
            <person name="Strube C."/>
            <person name="Rosa B.A."/>
            <person name="Martin J.C."/>
            <person name="Tyagi R."/>
            <person name="Choi Y.J."/>
            <person name="Wang Q."/>
            <person name="Hallsworth Pepin K."/>
            <person name="Zhang X."/>
            <person name="Ozersky P."/>
            <person name="Wilson R.K."/>
            <person name="Sternberg P.W."/>
            <person name="Gasser R.B."/>
            <person name="Mitreva M."/>
        </authorList>
    </citation>
    <scope>NUCLEOTIDE SEQUENCE [LARGE SCALE GENOMIC DNA]</scope>
    <source>
        <strain evidence="3">HannoverDv2000</strain>
    </source>
</reference>
<feature type="chain" id="PRO_5002335798" evidence="1">
    <location>
        <begin position="20"/>
        <end position="116"/>
    </location>
</feature>
<accession>A0A0D8XI60</accession>
<gene>
    <name evidence="2" type="ORF">DICVIV_09631</name>
</gene>
<dbReference type="OrthoDB" id="414826at2759"/>